<evidence type="ECO:0000256" key="9">
    <source>
        <dbReference type="HAMAP-Rule" id="MF_00135"/>
    </source>
</evidence>
<dbReference type="InterPro" id="IPR013785">
    <property type="entry name" value="Aldolase_TIM"/>
</dbReference>
<reference evidence="11 12" key="1">
    <citation type="submission" date="2016-11" db="EMBL/GenBank/DDBJ databases">
        <authorList>
            <person name="Jaros S."/>
            <person name="Januszkiewicz K."/>
            <person name="Wedrychowicz H."/>
        </authorList>
    </citation>
    <scope>NUCLEOTIDE SEQUENCE [LARGE SCALE GENOMIC DNA]</scope>
    <source>
        <strain evidence="11 12">DSM 21758</strain>
    </source>
</reference>
<evidence type="ECO:0000259" key="10">
    <source>
        <dbReference type="Pfam" id="PF00697"/>
    </source>
</evidence>
<organism evidence="11 12">
    <name type="scientific">Clostridium cavendishii DSM 21758</name>
    <dbReference type="NCBI Taxonomy" id="1121302"/>
    <lineage>
        <taxon>Bacteria</taxon>
        <taxon>Bacillati</taxon>
        <taxon>Bacillota</taxon>
        <taxon>Clostridia</taxon>
        <taxon>Eubacteriales</taxon>
        <taxon>Clostridiaceae</taxon>
        <taxon>Clostridium</taxon>
    </lineage>
</organism>
<dbReference type="GO" id="GO:0000162">
    <property type="term" value="P:L-tryptophan biosynthetic process"/>
    <property type="evidence" value="ECO:0007669"/>
    <property type="project" value="UniProtKB-UniRule"/>
</dbReference>
<dbReference type="PANTHER" id="PTHR42894:SF1">
    <property type="entry name" value="N-(5'-PHOSPHORIBOSYL)ANTHRANILATE ISOMERASE"/>
    <property type="match status" value="1"/>
</dbReference>
<dbReference type="InterPro" id="IPR001240">
    <property type="entry name" value="PRAI_dom"/>
</dbReference>
<dbReference type="SUPFAM" id="SSF51366">
    <property type="entry name" value="Ribulose-phoshate binding barrel"/>
    <property type="match status" value="1"/>
</dbReference>
<evidence type="ECO:0000313" key="12">
    <source>
        <dbReference type="Proteomes" id="UP000184310"/>
    </source>
</evidence>
<proteinExistence type="inferred from homology"/>
<dbReference type="CDD" id="cd00405">
    <property type="entry name" value="PRAI"/>
    <property type="match status" value="1"/>
</dbReference>
<keyword evidence="8 9" id="KW-0413">Isomerase</keyword>
<accession>A0A1M6I644</accession>
<dbReference type="InterPro" id="IPR044643">
    <property type="entry name" value="TrpF_fam"/>
</dbReference>
<comment type="pathway">
    <text evidence="2 9">Amino-acid biosynthesis; L-tryptophan biosynthesis; L-tryptophan from chorismate: step 3/5.</text>
</comment>
<dbReference type="STRING" id="1121302.SAMN02745163_01704"/>
<comment type="catalytic activity">
    <reaction evidence="1 9">
        <text>N-(5-phospho-beta-D-ribosyl)anthranilate = 1-(2-carboxyphenylamino)-1-deoxy-D-ribulose 5-phosphate</text>
        <dbReference type="Rhea" id="RHEA:21540"/>
        <dbReference type="ChEBI" id="CHEBI:18277"/>
        <dbReference type="ChEBI" id="CHEBI:58613"/>
        <dbReference type="EC" id="5.3.1.24"/>
    </reaction>
</comment>
<dbReference type="UniPathway" id="UPA00035">
    <property type="reaction ID" value="UER00042"/>
</dbReference>
<dbReference type="InterPro" id="IPR011060">
    <property type="entry name" value="RibuloseP-bd_barrel"/>
</dbReference>
<evidence type="ECO:0000256" key="6">
    <source>
        <dbReference type="ARBA" id="ARBA00022822"/>
    </source>
</evidence>
<dbReference type="Pfam" id="PF00697">
    <property type="entry name" value="PRAI"/>
    <property type="match status" value="1"/>
</dbReference>
<evidence type="ECO:0000256" key="1">
    <source>
        <dbReference type="ARBA" id="ARBA00001164"/>
    </source>
</evidence>
<protein>
    <recommendedName>
        <fullName evidence="4 9">N-(5'-phosphoribosyl)anthranilate isomerase</fullName>
        <shortName evidence="9">PRAI</shortName>
        <ecNumber evidence="3 9">5.3.1.24</ecNumber>
    </recommendedName>
</protein>
<evidence type="ECO:0000256" key="8">
    <source>
        <dbReference type="ARBA" id="ARBA00023235"/>
    </source>
</evidence>
<keyword evidence="6 9" id="KW-0822">Tryptophan biosynthesis</keyword>
<evidence type="ECO:0000256" key="4">
    <source>
        <dbReference type="ARBA" id="ARBA00022272"/>
    </source>
</evidence>
<dbReference type="PANTHER" id="PTHR42894">
    <property type="entry name" value="N-(5'-PHOSPHORIBOSYL)ANTHRANILATE ISOMERASE"/>
    <property type="match status" value="1"/>
</dbReference>
<dbReference type="Proteomes" id="UP000184310">
    <property type="component" value="Unassembled WGS sequence"/>
</dbReference>
<dbReference type="GO" id="GO:0004640">
    <property type="term" value="F:phosphoribosylanthranilate isomerase activity"/>
    <property type="evidence" value="ECO:0007669"/>
    <property type="project" value="UniProtKB-UniRule"/>
</dbReference>
<dbReference type="EC" id="5.3.1.24" evidence="3 9"/>
<evidence type="ECO:0000256" key="3">
    <source>
        <dbReference type="ARBA" id="ARBA00012572"/>
    </source>
</evidence>
<keyword evidence="7 9" id="KW-0057">Aromatic amino acid biosynthesis</keyword>
<comment type="similarity">
    <text evidence="9">Belongs to the TrpF family.</text>
</comment>
<gene>
    <name evidence="9" type="primary">trpF</name>
    <name evidence="11" type="ORF">SAMN02745163_01704</name>
</gene>
<evidence type="ECO:0000256" key="5">
    <source>
        <dbReference type="ARBA" id="ARBA00022605"/>
    </source>
</evidence>
<dbReference type="AlphaFoldDB" id="A0A1M6I644"/>
<feature type="domain" description="N-(5'phosphoribosyl) anthranilate isomerase (PRAI)" evidence="10">
    <location>
        <begin position="3"/>
        <end position="195"/>
    </location>
</feature>
<keyword evidence="5 9" id="KW-0028">Amino-acid biosynthesis</keyword>
<name>A0A1M6I644_9CLOT</name>
<dbReference type="HAMAP" id="MF_00135">
    <property type="entry name" value="PRAI"/>
    <property type="match status" value="1"/>
</dbReference>
<dbReference type="Gene3D" id="3.20.20.70">
    <property type="entry name" value="Aldolase class I"/>
    <property type="match status" value="1"/>
</dbReference>
<dbReference type="EMBL" id="FQZB01000007">
    <property type="protein sequence ID" value="SHJ29850.1"/>
    <property type="molecule type" value="Genomic_DNA"/>
</dbReference>
<dbReference type="OrthoDB" id="9786954at2"/>
<sequence>MLIKICGITEESEVEYLNELTPDYIGFVFAESKRKVTIEKAIRLKDILNKNIKVVGVFKDLPIEEVILVSKVVGLDVIQLHGKEDNDYIIRLNGLNREIWKAVSVKKGERINEHYNVDKMIFDGPQPGSGKVINFDEGFNPSKEFIISGGLNPDNVVGFLAISNVIGVDVSSGVEELNKEGYFKKDYFKLKKFIERVRSYEKSKYKGKI</sequence>
<evidence type="ECO:0000313" key="11">
    <source>
        <dbReference type="EMBL" id="SHJ29850.1"/>
    </source>
</evidence>
<dbReference type="RefSeq" id="WP_072986245.1">
    <property type="nucleotide sequence ID" value="NZ_FQZB01000007.1"/>
</dbReference>
<evidence type="ECO:0000256" key="7">
    <source>
        <dbReference type="ARBA" id="ARBA00023141"/>
    </source>
</evidence>
<keyword evidence="12" id="KW-1185">Reference proteome</keyword>
<evidence type="ECO:0000256" key="2">
    <source>
        <dbReference type="ARBA" id="ARBA00004664"/>
    </source>
</evidence>